<feature type="domain" description="Ubiquitin-like" evidence="2">
    <location>
        <begin position="78"/>
        <end position="136"/>
    </location>
</feature>
<dbReference type="SUPFAM" id="SSF54236">
    <property type="entry name" value="Ubiquitin-like"/>
    <property type="match status" value="1"/>
</dbReference>
<dbReference type="EMBL" id="FN648596">
    <property type="protein sequence ID" value="CBN77574.1"/>
    <property type="molecule type" value="Genomic_DNA"/>
</dbReference>
<evidence type="ECO:0000313" key="3">
    <source>
        <dbReference type="EMBL" id="CBN77574.1"/>
    </source>
</evidence>
<reference evidence="3 4" key="1">
    <citation type="journal article" date="2010" name="Nature">
        <title>The Ectocarpus genome and the independent evolution of multicellularity in brown algae.</title>
        <authorList>
            <person name="Cock J.M."/>
            <person name="Sterck L."/>
            <person name="Rouze P."/>
            <person name="Scornet D."/>
            <person name="Allen A.E."/>
            <person name="Amoutzias G."/>
            <person name="Anthouard V."/>
            <person name="Artiguenave F."/>
            <person name="Aury J.M."/>
            <person name="Badger J.H."/>
            <person name="Beszteri B."/>
            <person name="Billiau K."/>
            <person name="Bonnet E."/>
            <person name="Bothwell J.H."/>
            <person name="Bowler C."/>
            <person name="Boyen C."/>
            <person name="Brownlee C."/>
            <person name="Carrano C.J."/>
            <person name="Charrier B."/>
            <person name="Cho G.Y."/>
            <person name="Coelho S.M."/>
            <person name="Collen J."/>
            <person name="Corre E."/>
            <person name="Da Silva C."/>
            <person name="Delage L."/>
            <person name="Delaroque N."/>
            <person name="Dittami S.M."/>
            <person name="Doulbeau S."/>
            <person name="Elias M."/>
            <person name="Farnham G."/>
            <person name="Gachon C.M."/>
            <person name="Gschloessl B."/>
            <person name="Heesch S."/>
            <person name="Jabbari K."/>
            <person name="Jubin C."/>
            <person name="Kawai H."/>
            <person name="Kimura K."/>
            <person name="Kloareg B."/>
            <person name="Kupper F.C."/>
            <person name="Lang D."/>
            <person name="Le Bail A."/>
            <person name="Leblanc C."/>
            <person name="Lerouge P."/>
            <person name="Lohr M."/>
            <person name="Lopez P.J."/>
            <person name="Martens C."/>
            <person name="Maumus F."/>
            <person name="Michel G."/>
            <person name="Miranda-Saavedra D."/>
            <person name="Morales J."/>
            <person name="Moreau H."/>
            <person name="Motomura T."/>
            <person name="Nagasato C."/>
            <person name="Napoli C.A."/>
            <person name="Nelson D.R."/>
            <person name="Nyvall-Collen P."/>
            <person name="Peters A.F."/>
            <person name="Pommier C."/>
            <person name="Potin P."/>
            <person name="Poulain J."/>
            <person name="Quesneville H."/>
            <person name="Read B."/>
            <person name="Rensing S.A."/>
            <person name="Ritter A."/>
            <person name="Rousvoal S."/>
            <person name="Samanta M."/>
            <person name="Samson G."/>
            <person name="Schroeder D.C."/>
            <person name="Segurens B."/>
            <person name="Strittmatter M."/>
            <person name="Tonon T."/>
            <person name="Tregear J.W."/>
            <person name="Valentin K."/>
            <person name="von Dassow P."/>
            <person name="Yamagishi T."/>
            <person name="Van de Peer Y."/>
            <person name="Wincker P."/>
        </authorList>
    </citation>
    <scope>NUCLEOTIDE SEQUENCE [LARGE SCALE GENOMIC DNA]</scope>
    <source>
        <strain evidence="4">Ec32 / CCAP1310/4</strain>
    </source>
</reference>
<dbReference type="InterPro" id="IPR029071">
    <property type="entry name" value="Ubiquitin-like_domsf"/>
</dbReference>
<dbReference type="eggNOG" id="ENOG502SD77">
    <property type="taxonomic scope" value="Eukaryota"/>
</dbReference>
<dbReference type="OrthoDB" id="409180at2759"/>
<dbReference type="Proteomes" id="UP000002630">
    <property type="component" value="Linkage Group LG03"/>
</dbReference>
<accession>D8LMG4</accession>
<dbReference type="InterPro" id="IPR000626">
    <property type="entry name" value="Ubiquitin-like_dom"/>
</dbReference>
<dbReference type="Gene3D" id="3.10.20.90">
    <property type="entry name" value="Phosphatidylinositol 3-kinase Catalytic Subunit, Chain A, domain 1"/>
    <property type="match status" value="1"/>
</dbReference>
<protein>
    <recommendedName>
        <fullName evidence="2">Ubiquitin-like domain-containing protein</fullName>
    </recommendedName>
</protein>
<name>D8LMG4_ECTSI</name>
<organism evidence="3 4">
    <name type="scientific">Ectocarpus siliculosus</name>
    <name type="common">Brown alga</name>
    <name type="synonym">Conferva siliculosa</name>
    <dbReference type="NCBI Taxonomy" id="2880"/>
    <lineage>
        <taxon>Eukaryota</taxon>
        <taxon>Sar</taxon>
        <taxon>Stramenopiles</taxon>
        <taxon>Ochrophyta</taxon>
        <taxon>PX clade</taxon>
        <taxon>Phaeophyceae</taxon>
        <taxon>Ectocarpales</taxon>
        <taxon>Ectocarpaceae</taxon>
        <taxon>Ectocarpus</taxon>
    </lineage>
</organism>
<keyword evidence="4" id="KW-1185">Reference proteome</keyword>
<gene>
    <name evidence="3" type="ORF">Esi_0004_0175</name>
</gene>
<feature type="region of interest" description="Disordered" evidence="1">
    <location>
        <begin position="1"/>
        <end position="21"/>
    </location>
</feature>
<dbReference type="CDD" id="cd17039">
    <property type="entry name" value="Ubl_ubiquitin_like"/>
    <property type="match status" value="1"/>
</dbReference>
<feature type="compositionally biased region" description="Basic and acidic residues" evidence="1">
    <location>
        <begin position="1"/>
        <end position="20"/>
    </location>
</feature>
<evidence type="ECO:0000256" key="1">
    <source>
        <dbReference type="SAM" id="MobiDB-lite"/>
    </source>
</evidence>
<proteinExistence type="predicted"/>
<dbReference type="InParanoid" id="D8LMG4"/>
<dbReference type="PROSITE" id="PS50053">
    <property type="entry name" value="UBIQUITIN_2"/>
    <property type="match status" value="1"/>
</dbReference>
<sequence>MEAKEHQQMDEDCGRGRKTDEEDDVVAFVGSPRFTRNAEMKSSGQGLYLDTNLVRGSVSREVQDVHADNGFQRQVAVVTVVFDLPDGSQADQEFQLGQTVEVLKSFVESEFGIPMSCQELYLGSVLMMDPMTLLDYPEVDGAGNVLIVVEGEMNEDTKK</sequence>
<evidence type="ECO:0000259" key="2">
    <source>
        <dbReference type="PROSITE" id="PS50053"/>
    </source>
</evidence>
<evidence type="ECO:0000313" key="4">
    <source>
        <dbReference type="Proteomes" id="UP000002630"/>
    </source>
</evidence>
<dbReference type="EMBL" id="FN649728">
    <property type="protein sequence ID" value="CBN77574.1"/>
    <property type="molecule type" value="Genomic_DNA"/>
</dbReference>
<dbReference type="PANTHER" id="PTHR41749:SF1">
    <property type="entry name" value="UBIQUITIN-LIKE DOMAIN-CONTAINING PROTEIN"/>
    <property type="match status" value="1"/>
</dbReference>
<dbReference type="AlphaFoldDB" id="D8LMG4"/>
<dbReference type="PANTHER" id="PTHR41749">
    <property type="entry name" value="UBIQUITIN-LIKE DOMAIN-CONTAINING PROTEIN"/>
    <property type="match status" value="1"/>
</dbReference>